<evidence type="ECO:0000313" key="2">
    <source>
        <dbReference type="EMBL" id="CDX02877.1"/>
    </source>
</evidence>
<dbReference type="RefSeq" id="WP_011460587.1">
    <property type="nucleotide sequence ID" value="NZ_JAYFNZ010000011.1"/>
</dbReference>
<dbReference type="Pfam" id="PF09704">
    <property type="entry name" value="Cas_Cas5d"/>
    <property type="match status" value="1"/>
</dbReference>
<gene>
    <name evidence="2" type="ORF">DPCES_2990</name>
</gene>
<protein>
    <submittedName>
        <fullName evidence="2">CRISPR-associated protein Cas5</fullName>
    </submittedName>
</protein>
<name>A0A098B3D2_DESHA</name>
<sequence length="231" mass="25913">MKGLAFDVLGTVGHFRRPDTTATQLTYPFITPTAAKGLVGAILGIEDFVTTDRVGIELLRPVRTVAQQMSMLGKDPGSTFNRPTTIELLVNPGYRIYYTGEEYTEQLLDFLTGERAVYTTYLGTAYALTKPILYRVYPEVSYPVAEGKEIEMRTVVPTALIREIVLKADRYYCRAGGYLYEYKGQRTFEKSVDFLYEKDGKPIAFIPKSDGPDSPLDLRVAQFGEDLVCLV</sequence>
<dbReference type="GO" id="GO:0043571">
    <property type="term" value="P:maintenance of CRISPR repeat elements"/>
    <property type="evidence" value="ECO:0007669"/>
    <property type="project" value="InterPro"/>
</dbReference>
<accession>A0A098B3D2</accession>
<dbReference type="InterPro" id="IPR021124">
    <property type="entry name" value="CRISPR-assoc_prot_Cas5"/>
</dbReference>
<keyword evidence="1" id="KW-0051">Antiviral defense</keyword>
<dbReference type="GO" id="GO:0051607">
    <property type="term" value="P:defense response to virus"/>
    <property type="evidence" value="ECO:0007669"/>
    <property type="project" value="UniProtKB-KW"/>
</dbReference>
<dbReference type="NCBIfam" id="TIGR02593">
    <property type="entry name" value="CRISPR_cas5"/>
    <property type="match status" value="1"/>
</dbReference>
<dbReference type="InterPro" id="IPR013422">
    <property type="entry name" value="CRISPR-assoc_prot_Cas5_N"/>
</dbReference>
<reference evidence="2" key="1">
    <citation type="submission" date="2014-07" db="EMBL/GenBank/DDBJ databases">
        <authorList>
            <person name="Hornung V.Bastian."/>
        </authorList>
    </citation>
    <scope>NUCLEOTIDE SEQUENCE</scope>
    <source>
        <strain evidence="2">PCE-S</strain>
    </source>
</reference>
<proteinExistence type="predicted"/>
<dbReference type="Gene3D" id="3.30.70.2660">
    <property type="match status" value="1"/>
</dbReference>
<dbReference type="PATRIC" id="fig|49338.4.peg.3214"/>
<dbReference type="EMBL" id="LK996017">
    <property type="protein sequence ID" value="CDX02877.1"/>
    <property type="molecule type" value="Genomic_DNA"/>
</dbReference>
<dbReference type="AlphaFoldDB" id="A0A098B3D2"/>
<organism evidence="2">
    <name type="scientific">Desulfitobacterium hafniense</name>
    <name type="common">Desulfitobacterium frappieri</name>
    <dbReference type="NCBI Taxonomy" id="49338"/>
    <lineage>
        <taxon>Bacteria</taxon>
        <taxon>Bacillati</taxon>
        <taxon>Bacillota</taxon>
        <taxon>Clostridia</taxon>
        <taxon>Eubacteriales</taxon>
        <taxon>Desulfitobacteriaceae</taxon>
        <taxon>Desulfitobacterium</taxon>
    </lineage>
</organism>
<evidence type="ECO:0000256" key="1">
    <source>
        <dbReference type="ARBA" id="ARBA00023118"/>
    </source>
</evidence>